<accession>A0A699Z3P5</accession>
<keyword evidence="4" id="KW-1185">Reference proteome</keyword>
<comment type="caution">
    <text evidence="3">The sequence shown here is derived from an EMBL/GenBank/DDBJ whole genome shotgun (WGS) entry which is preliminary data.</text>
</comment>
<dbReference type="GO" id="GO:0017148">
    <property type="term" value="P:negative regulation of translation"/>
    <property type="evidence" value="ECO:0007669"/>
    <property type="project" value="InterPro"/>
</dbReference>
<dbReference type="Gene3D" id="1.25.40.180">
    <property type="match status" value="1"/>
</dbReference>
<dbReference type="Proteomes" id="UP000485058">
    <property type="component" value="Unassembled WGS sequence"/>
</dbReference>
<name>A0A699Z3P5_HAELA</name>
<dbReference type="GO" id="GO:0030015">
    <property type="term" value="C:CCR4-NOT core complex"/>
    <property type="evidence" value="ECO:0007669"/>
    <property type="project" value="InterPro"/>
</dbReference>
<feature type="non-terminal residue" evidence="3">
    <location>
        <position position="374"/>
    </location>
</feature>
<dbReference type="PANTHER" id="PTHR13162">
    <property type="entry name" value="CCR4-NOT TRANSCRIPTION COMPLEX"/>
    <property type="match status" value="1"/>
</dbReference>
<organism evidence="3 4">
    <name type="scientific">Haematococcus lacustris</name>
    <name type="common">Green alga</name>
    <name type="synonym">Haematococcus pluvialis</name>
    <dbReference type="NCBI Taxonomy" id="44745"/>
    <lineage>
        <taxon>Eukaryota</taxon>
        <taxon>Viridiplantae</taxon>
        <taxon>Chlorophyta</taxon>
        <taxon>core chlorophytes</taxon>
        <taxon>Chlorophyceae</taxon>
        <taxon>CS clade</taxon>
        <taxon>Chlamydomonadales</taxon>
        <taxon>Haematococcaceae</taxon>
        <taxon>Haematococcus</taxon>
    </lineage>
</organism>
<dbReference type="GO" id="GO:0000932">
    <property type="term" value="C:P-body"/>
    <property type="evidence" value="ECO:0007669"/>
    <property type="project" value="TreeGrafter"/>
</dbReference>
<sequence>MVSKRVAHEANYHKLYCSLIDAMNDKELNRQLLAVTHWALRLLLASDRIIRDSNDRTLLKNLGSWLGLLTFARNKPVLSKELELKQVITDAYQRGRLVAVLPFVAKLLEACKGTRVFNAHNPMVAGVLSLLAELHEMKCLKVNNAFAIELTFKVFGQSPKEWKPTDTLRQLTRERTGNQDWSIDVLPHEPKLEGPSAVQAAQFMAGPNQAAPQATPSQLTTEALKAHTLRQQQSVQINATLAGLAERLGLKSLVPAAVERGVTEILSPVVERSVTIACYTTMELLMKDFALEPDEGRMRKAAHLMVSSLAGSLALVTCKDPLRVALTATLRALLTNQLPSANDAGVVEQVAAVVCNDNLDLGCAIIERAATDKA</sequence>
<evidence type="ECO:0000259" key="1">
    <source>
        <dbReference type="Pfam" id="PF12842"/>
    </source>
</evidence>
<proteinExistence type="predicted"/>
<reference evidence="3 4" key="1">
    <citation type="submission" date="2020-02" db="EMBL/GenBank/DDBJ databases">
        <title>Draft genome sequence of Haematococcus lacustris strain NIES-144.</title>
        <authorList>
            <person name="Morimoto D."/>
            <person name="Nakagawa S."/>
            <person name="Yoshida T."/>
            <person name="Sawayama S."/>
        </authorList>
    </citation>
    <scope>NUCLEOTIDE SEQUENCE [LARGE SCALE GENOMIC DNA]</scope>
    <source>
        <strain evidence="3 4">NIES-144</strain>
    </source>
</reference>
<dbReference type="InterPro" id="IPR040398">
    <property type="entry name" value="Not1"/>
</dbReference>
<dbReference type="GO" id="GO:0000288">
    <property type="term" value="P:nuclear-transcribed mRNA catabolic process, deadenylation-dependent decay"/>
    <property type="evidence" value="ECO:0007669"/>
    <property type="project" value="TreeGrafter"/>
</dbReference>
<evidence type="ECO:0000313" key="3">
    <source>
        <dbReference type="EMBL" id="GFH13896.1"/>
    </source>
</evidence>
<dbReference type="InterPro" id="IPR024557">
    <property type="entry name" value="CNOT1_dom_4"/>
</dbReference>
<evidence type="ECO:0000313" key="4">
    <source>
        <dbReference type="Proteomes" id="UP000485058"/>
    </source>
</evidence>
<feature type="non-terminal residue" evidence="3">
    <location>
        <position position="1"/>
    </location>
</feature>
<feature type="domain" description="CCR4-NOT transcription complex subunit 1 CAF1-binding" evidence="2">
    <location>
        <begin position="1"/>
        <end position="175"/>
    </location>
</feature>
<evidence type="ECO:0000259" key="2">
    <source>
        <dbReference type="Pfam" id="PF16415"/>
    </source>
</evidence>
<dbReference type="EMBL" id="BLLF01000664">
    <property type="protein sequence ID" value="GFH13896.1"/>
    <property type="molecule type" value="Genomic_DNA"/>
</dbReference>
<dbReference type="GO" id="GO:0060090">
    <property type="term" value="F:molecular adaptor activity"/>
    <property type="evidence" value="ECO:0007669"/>
    <property type="project" value="TreeGrafter"/>
</dbReference>
<gene>
    <name evidence="3" type="ORF">HaLaN_09859</name>
</gene>
<protein>
    <submittedName>
        <fullName evidence="3">Component of CCR4-NOT transcriptional regulator complex</fullName>
    </submittedName>
</protein>
<dbReference type="Pfam" id="PF12842">
    <property type="entry name" value="DUF3819"/>
    <property type="match status" value="1"/>
</dbReference>
<feature type="domain" description="CCR4-NOT transcription complex subunit 1" evidence="1">
    <location>
        <begin position="250"/>
        <end position="374"/>
    </location>
</feature>
<dbReference type="PANTHER" id="PTHR13162:SF8">
    <property type="entry name" value="CCR4-NOT TRANSCRIPTION COMPLEX SUBUNIT 1"/>
    <property type="match status" value="1"/>
</dbReference>
<dbReference type="Pfam" id="PF16415">
    <property type="entry name" value="CNOT1_CAF1_bind"/>
    <property type="match status" value="1"/>
</dbReference>
<dbReference type="InterPro" id="IPR032191">
    <property type="entry name" value="CNOT1_CAF1_bind"/>
</dbReference>
<dbReference type="AlphaFoldDB" id="A0A699Z3P5"/>